<feature type="domain" description="DUF3885" evidence="1">
    <location>
        <begin position="17"/>
        <end position="187"/>
    </location>
</feature>
<dbReference type="InterPro" id="IPR024976">
    <property type="entry name" value="DUF3885"/>
</dbReference>
<dbReference type="EMBL" id="CACRSL010000003">
    <property type="protein sequence ID" value="VYS82988.1"/>
    <property type="molecule type" value="Genomic_DNA"/>
</dbReference>
<sequence>MLAGKFQKAITGLGMERLEHPLFCHAPVGIRFEIGGEEPIYLDRSAAKLKTNPAYVQGALDRAAAIYRALPAVPDLLRIDGYPDEEPAESRLAVIRQRVGLPVPDEQLPATELDEDGDTHAQVQFYWDLSKISFQPELLLREIILGDIGGWNGFVSSVYLAGLGPFLYHLYDDRGLDVLGSSRELLEYAGTGKRKGKIHITNLVEEQISLSKKTDDVI</sequence>
<proteinExistence type="predicted"/>
<evidence type="ECO:0000259" key="1">
    <source>
        <dbReference type="Pfam" id="PF13021"/>
    </source>
</evidence>
<organism evidence="2">
    <name type="scientific">uncultured Anaerotruncus sp</name>
    <dbReference type="NCBI Taxonomy" id="905011"/>
    <lineage>
        <taxon>Bacteria</taxon>
        <taxon>Bacillati</taxon>
        <taxon>Bacillota</taxon>
        <taxon>Clostridia</taxon>
        <taxon>Eubacteriales</taxon>
        <taxon>Oscillospiraceae</taxon>
        <taxon>Anaerotruncus</taxon>
        <taxon>environmental samples</taxon>
    </lineage>
</organism>
<name>A0A6N2RRA6_9FIRM</name>
<dbReference type="AlphaFoldDB" id="A0A6N2RRA6"/>
<evidence type="ECO:0000313" key="2">
    <source>
        <dbReference type="EMBL" id="VYS82988.1"/>
    </source>
</evidence>
<gene>
    <name evidence="2" type="ORF">AULFYP135_00542</name>
</gene>
<accession>A0A6N2RRA6</accession>
<reference evidence="2" key="1">
    <citation type="submission" date="2019-11" db="EMBL/GenBank/DDBJ databases">
        <authorList>
            <person name="Feng L."/>
        </authorList>
    </citation>
    <scope>NUCLEOTIDE SEQUENCE</scope>
    <source>
        <strain evidence="2">AundefinedLFYP135</strain>
    </source>
</reference>
<dbReference type="Pfam" id="PF13021">
    <property type="entry name" value="DUF3885"/>
    <property type="match status" value="1"/>
</dbReference>
<protein>
    <recommendedName>
        <fullName evidence="1">DUF3885 domain-containing protein</fullName>
    </recommendedName>
</protein>